<accession>A0A7I4XXV9</accession>
<dbReference type="OrthoDB" id="47923at2759"/>
<dbReference type="PANTHER" id="PTHR16019:SF6">
    <property type="entry name" value="SYNAPSE-ASSOCIATED PROTEIN 1"/>
    <property type="match status" value="1"/>
</dbReference>
<sequence length="324" mass="36429">MAWLLSDLKKRVSEVVTTIDASLKEDFPISEKEERKDSEVENQADGDKQSTDDKQSTEPSDTEQQPKHTEKVIIDDLQVKGKALASKLLVYAKDTTAKATKGIAAVKNVVVENTIFGELDREQEAFVEKVAASRLPEVLDPWDGLPDREFAKKKILALSLDPHNFIRESPGDCDFDTTTQQAMAKRLMTVDPNLSRIRFELVPKKLSEEKFWRNYFYRVSLIRHSISANASESQSTAKKTAPVEPDAATSGEGDQEMSTNAGECLVKNVEEKDGSIGENSTQVDDDWEREILSDLNEYELVAERNEKSEEQWEAEIQDLLNSAD</sequence>
<evidence type="ECO:0000313" key="5">
    <source>
        <dbReference type="WBParaSite" id="HCON_00026250-00001"/>
    </source>
</evidence>
<dbReference type="Proteomes" id="UP000025227">
    <property type="component" value="Unplaced"/>
</dbReference>
<dbReference type="PROSITE" id="PS50858">
    <property type="entry name" value="BSD"/>
    <property type="match status" value="1"/>
</dbReference>
<dbReference type="OMA" id="GVDFAWD"/>
<feature type="compositionally biased region" description="Basic and acidic residues" evidence="2">
    <location>
        <begin position="26"/>
        <end position="56"/>
    </location>
</feature>
<evidence type="ECO:0000313" key="4">
    <source>
        <dbReference type="Proteomes" id="UP000025227"/>
    </source>
</evidence>
<dbReference type="WBParaSite" id="HCON_00026250-00001">
    <property type="protein sequence ID" value="HCON_00026250-00001"/>
    <property type="gene ID" value="HCON_00026250"/>
</dbReference>
<dbReference type="Gene3D" id="1.10.3970.10">
    <property type="entry name" value="BSD domain"/>
    <property type="match status" value="1"/>
</dbReference>
<dbReference type="InterPro" id="IPR035925">
    <property type="entry name" value="BSD_dom_sf"/>
</dbReference>
<dbReference type="GO" id="GO:0038203">
    <property type="term" value="P:TORC2 signaling"/>
    <property type="evidence" value="ECO:0007669"/>
    <property type="project" value="TreeGrafter"/>
</dbReference>
<dbReference type="PANTHER" id="PTHR16019">
    <property type="entry name" value="SYNAPSE-ASSOCIATED PROTEIN"/>
    <property type="match status" value="1"/>
</dbReference>
<feature type="region of interest" description="Disordered" evidence="2">
    <location>
        <begin position="26"/>
        <end position="71"/>
    </location>
</feature>
<proteinExistence type="predicted"/>
<dbReference type="GO" id="GO:0005794">
    <property type="term" value="C:Golgi apparatus"/>
    <property type="evidence" value="ECO:0007669"/>
    <property type="project" value="TreeGrafter"/>
</dbReference>
<protein>
    <submittedName>
        <fullName evidence="5">BSD domain-containing protein</fullName>
    </submittedName>
</protein>
<dbReference type="InterPro" id="IPR005607">
    <property type="entry name" value="BSD_dom"/>
</dbReference>
<dbReference type="AlphaFoldDB" id="A0A7I4XXV9"/>
<dbReference type="GO" id="GO:0005634">
    <property type="term" value="C:nucleus"/>
    <property type="evidence" value="ECO:0007669"/>
    <property type="project" value="TreeGrafter"/>
</dbReference>
<organism evidence="4 5">
    <name type="scientific">Haemonchus contortus</name>
    <name type="common">Barber pole worm</name>
    <dbReference type="NCBI Taxonomy" id="6289"/>
    <lineage>
        <taxon>Eukaryota</taxon>
        <taxon>Metazoa</taxon>
        <taxon>Ecdysozoa</taxon>
        <taxon>Nematoda</taxon>
        <taxon>Chromadorea</taxon>
        <taxon>Rhabditida</taxon>
        <taxon>Rhabditina</taxon>
        <taxon>Rhabditomorpha</taxon>
        <taxon>Strongyloidea</taxon>
        <taxon>Trichostrongylidae</taxon>
        <taxon>Haemonchus</taxon>
    </lineage>
</organism>
<dbReference type="SMART" id="SM00751">
    <property type="entry name" value="BSD"/>
    <property type="match status" value="1"/>
</dbReference>
<evidence type="ECO:0000256" key="1">
    <source>
        <dbReference type="SAM" id="Coils"/>
    </source>
</evidence>
<name>A0A7I4XXV9_HAECO</name>
<evidence type="ECO:0000256" key="2">
    <source>
        <dbReference type="SAM" id="MobiDB-lite"/>
    </source>
</evidence>
<dbReference type="GO" id="GO:0045202">
    <property type="term" value="C:synapse"/>
    <property type="evidence" value="ECO:0007669"/>
    <property type="project" value="TreeGrafter"/>
</dbReference>
<dbReference type="InterPro" id="IPR051494">
    <property type="entry name" value="BSD_domain-containing"/>
</dbReference>
<dbReference type="Pfam" id="PF03909">
    <property type="entry name" value="BSD"/>
    <property type="match status" value="1"/>
</dbReference>
<evidence type="ECO:0000259" key="3">
    <source>
        <dbReference type="PROSITE" id="PS50858"/>
    </source>
</evidence>
<feature type="coiled-coil region" evidence="1">
    <location>
        <begin position="295"/>
        <end position="322"/>
    </location>
</feature>
<reference evidence="5" key="1">
    <citation type="submission" date="2020-12" db="UniProtKB">
        <authorList>
            <consortium name="WormBaseParasite"/>
        </authorList>
    </citation>
    <scope>IDENTIFICATION</scope>
    <source>
        <strain evidence="5">MHco3</strain>
    </source>
</reference>
<keyword evidence="4" id="KW-1185">Reference proteome</keyword>
<feature type="region of interest" description="Disordered" evidence="2">
    <location>
        <begin position="230"/>
        <end position="285"/>
    </location>
</feature>
<feature type="domain" description="BSD" evidence="3">
    <location>
        <begin position="175"/>
        <end position="223"/>
    </location>
</feature>
<keyword evidence="1" id="KW-0175">Coiled coil</keyword>
<dbReference type="GO" id="GO:0048172">
    <property type="term" value="P:regulation of short-term neuronal synaptic plasticity"/>
    <property type="evidence" value="ECO:0007669"/>
    <property type="project" value="TreeGrafter"/>
</dbReference>
<dbReference type="SUPFAM" id="SSF140383">
    <property type="entry name" value="BSD domain-like"/>
    <property type="match status" value="1"/>
</dbReference>